<evidence type="ECO:0000256" key="2">
    <source>
        <dbReference type="ARBA" id="ARBA00022490"/>
    </source>
</evidence>
<dbReference type="PANTHER" id="PTHR20544">
    <property type="entry name" value="CENTROSOMAL PROTEIN CEP135"/>
    <property type="match status" value="1"/>
</dbReference>
<dbReference type="GeneID" id="725707"/>
<evidence type="ECO:0000313" key="9">
    <source>
        <dbReference type="RefSeq" id="XP_026297149.1"/>
    </source>
</evidence>
<dbReference type="OrthoDB" id="10254663at2759"/>
<dbReference type="CDD" id="cd22292">
    <property type="entry name" value="cc_Cep135_MBD"/>
    <property type="match status" value="1"/>
</dbReference>
<evidence type="ECO:0000256" key="6">
    <source>
        <dbReference type="SAM" id="MobiDB-lite"/>
    </source>
</evidence>
<evidence type="ECO:0000313" key="8">
    <source>
        <dbReference type="Proteomes" id="UP000005203"/>
    </source>
</evidence>
<dbReference type="AlphaFoldDB" id="A0A7M7L3H8"/>
<evidence type="ECO:0000256" key="1">
    <source>
        <dbReference type="ARBA" id="ARBA00004114"/>
    </source>
</evidence>
<feature type="compositionally biased region" description="Basic and acidic residues" evidence="6">
    <location>
        <begin position="1129"/>
        <end position="1148"/>
    </location>
</feature>
<reference evidence="7" key="1">
    <citation type="submission" date="2021-01" db="UniProtKB">
        <authorList>
            <consortium name="EnsemblMetazoa"/>
        </authorList>
    </citation>
    <scope>IDENTIFICATION</scope>
    <source>
        <strain evidence="7">DH4</strain>
    </source>
</reference>
<evidence type="ECO:0000256" key="3">
    <source>
        <dbReference type="ARBA" id="ARBA00023212"/>
    </source>
</evidence>
<keyword evidence="3" id="KW-0206">Cytoskeleton</keyword>
<proteinExistence type="inferred from homology"/>
<dbReference type="Gene3D" id="1.10.287.1490">
    <property type="match status" value="1"/>
</dbReference>
<feature type="coiled-coil region" evidence="5">
    <location>
        <begin position="90"/>
        <end position="152"/>
    </location>
</feature>
<reference evidence="9" key="2">
    <citation type="submission" date="2025-04" db="UniProtKB">
        <authorList>
            <consortium name="RefSeq"/>
        </authorList>
    </citation>
    <scope>IDENTIFICATION</scope>
    <source>
        <strain evidence="9">DH4</strain>
        <tissue evidence="9">Whole body</tissue>
    </source>
</reference>
<sequence length="1191" mass="139270">MSTEDEYNIATRYRTVRKHLDSLGYKQALTFDALPLIEKLLADLIQTTESLKHFKNIAQENIEAHIQLQSTIDPYKCDNVRLVQECNQLHSDLIKEKESHQKQIKDLKKEIYKLERECNDLQLSSSRNLHRIKELETESAKKSKRILELQGKCLKPTISNVGLASKKRSVFPLRRPVIESEPLPKTGIKFTPLPNLSIVEPKIIDLLNMADHKMNCLSHEVTNLKGELSLQNDNIQILKSQLTTKEKEILRLKKMLEGGRPYLAVSKDYKKTENNYVISDNVNDELKILQQEKLELEQQLREALNKQHDAMAQALKLADRNEELEKELKDIDYIALAVEADCNSTVKENNKRVSKLQEKLENVTTRVHVLEDELATEHREVQELRTNLETCRLEKLNIQRTLECTLDEKKQMTDRINELTVIEKNLNDEIERLAKENEKQKQDIIQLQYSNKLLKEQMSTKDILLDNNGTNETREKGRKNNYNKDFQEIHKETKIFQDVNHIGHNNILKQLDGKDIETNVDFSSRIRELKCHLNEKENALDKLQQEKRELCREKTNLETHLHTYKNEHKIPHRLCNVCKRGIVCNCSPLVIKDSKIKDIIERLEHERDIARADIDRLIEERNALRERLKIATEAHTSEQRHLRENLTDVETRMKQIEKERQELLLTQGTRRATIKGLEDQLQDLREELRRTKQELGTQRTQYFQLRALQDQTDQTLGDAQNQLTQSECELNKILDRNKTIERQKLQLENQIKDLEKEINNLKVNMTHLDHEKDQLLMALDEKTEKIAALEKEIALKGQQIIGNEQQIRDLQHKNEMCVDQTADANRQLRSIQLEMENLQRQLQTVSYDRDNAIQENRRTQDDLAAVTSEVRNLQRELETSRGESFDLKRQLQTYVSEVRRAEELLNRKENERSEMLNHFRSLSLEATVLENNNHSLESEAAEARGALKSARDRLLDLERQLADKDSLIRGYETQISELTQNVASLETQLRQQGEQKHRAEADLTAVRDLCMKLDEQKDTLMAQLDDKDSLKTQYDMQIAKLKAEQAVVQDQMTKDRATVERLEMLLDQARQESITAQTANQELQNEMSRLRQKMSELQTKLSSESTKLRQYQTQAAEYSKQISELRRQVTNERFDRARKEEESRRPCEETPDPPVQVPCPKSYFPNETNETKYRSLNSTPDSFNVDLNVVI</sequence>
<feature type="coiled-coil region" evidence="5">
    <location>
        <begin position="526"/>
        <end position="567"/>
    </location>
</feature>
<evidence type="ECO:0000313" key="7">
    <source>
        <dbReference type="EnsemblMetazoa" id="XP_026297149"/>
    </source>
</evidence>
<keyword evidence="2" id="KW-0963">Cytoplasm</keyword>
<keyword evidence="5" id="KW-0175">Coiled coil</keyword>
<gene>
    <name evidence="9" type="primary">LOC725707</name>
</gene>
<name>A0A7M7L3H8_APIME</name>
<protein>
    <submittedName>
        <fullName evidence="9">Centrosomal protein of 135 kDa isoform X1</fullName>
    </submittedName>
</protein>
<evidence type="ECO:0000256" key="4">
    <source>
        <dbReference type="ARBA" id="ARBA00038123"/>
    </source>
</evidence>
<evidence type="ECO:0000256" key="5">
    <source>
        <dbReference type="SAM" id="Coils"/>
    </source>
</evidence>
<feature type="coiled-coil region" evidence="5">
    <location>
        <begin position="279"/>
        <end position="450"/>
    </location>
</feature>
<dbReference type="GO" id="GO:0005814">
    <property type="term" value="C:centriole"/>
    <property type="evidence" value="ECO:0007669"/>
    <property type="project" value="UniProtKB-SubCell"/>
</dbReference>
<comment type="similarity">
    <text evidence="4">Belongs to the CEP135/TSGA10 family.</text>
</comment>
<dbReference type="SUPFAM" id="SSF90257">
    <property type="entry name" value="Myosin rod fragments"/>
    <property type="match status" value="1"/>
</dbReference>
<dbReference type="PANTHER" id="PTHR20544:SF0">
    <property type="entry name" value="NUCLEOPROTEIN TPR_MLP1 DOMAIN-CONTAINING PROTEIN"/>
    <property type="match status" value="1"/>
</dbReference>
<accession>A0A8B8H265</accession>
<dbReference type="InterPro" id="IPR051877">
    <property type="entry name" value="Centriole_BasalBody_StrucProt"/>
</dbReference>
<keyword evidence="8" id="KW-1185">Reference proteome</keyword>
<comment type="subcellular location">
    <subcellularLocation>
        <location evidence="1">Cytoplasm</location>
        <location evidence="1">Cytoskeleton</location>
        <location evidence="1">Microtubule organizing center</location>
        <location evidence="1">Centrosome</location>
        <location evidence="1">Centriole</location>
    </subcellularLocation>
</comment>
<accession>A0A7M7L3H8</accession>
<organism evidence="7">
    <name type="scientific">Apis mellifera</name>
    <name type="common">Honeybee</name>
    <dbReference type="NCBI Taxonomy" id="7460"/>
    <lineage>
        <taxon>Eukaryota</taxon>
        <taxon>Metazoa</taxon>
        <taxon>Ecdysozoa</taxon>
        <taxon>Arthropoda</taxon>
        <taxon>Hexapoda</taxon>
        <taxon>Insecta</taxon>
        <taxon>Pterygota</taxon>
        <taxon>Neoptera</taxon>
        <taxon>Endopterygota</taxon>
        <taxon>Hymenoptera</taxon>
        <taxon>Apocrita</taxon>
        <taxon>Aculeata</taxon>
        <taxon>Apoidea</taxon>
        <taxon>Anthophila</taxon>
        <taxon>Apidae</taxon>
        <taxon>Apis</taxon>
    </lineage>
</organism>
<feature type="coiled-coil region" evidence="5">
    <location>
        <begin position="600"/>
        <end position="1002"/>
    </location>
</feature>
<dbReference type="Proteomes" id="UP000005203">
    <property type="component" value="Linkage group LG6"/>
</dbReference>
<dbReference type="RefSeq" id="XP_026297149.1">
    <property type="nucleotide sequence ID" value="XM_026441364.1"/>
</dbReference>
<dbReference type="EnsemblMetazoa" id="XM_026441364">
    <property type="protein sequence ID" value="XP_026297149"/>
    <property type="gene ID" value="LOC725707"/>
</dbReference>
<feature type="region of interest" description="Disordered" evidence="6">
    <location>
        <begin position="1129"/>
        <end position="1168"/>
    </location>
</feature>